<comment type="subcellular location">
    <subcellularLocation>
        <location evidence="1">Cytoplasm</location>
        <location evidence="1">Nucleoid</location>
    </subcellularLocation>
</comment>
<dbReference type="PANTHER" id="PTHR38772:SF1">
    <property type="entry name" value="NUCLEOID-ASSOCIATED PROTEIN YEJK"/>
    <property type="match status" value="1"/>
</dbReference>
<dbReference type="GO" id="GO:0003690">
    <property type="term" value="F:double-stranded DNA binding"/>
    <property type="evidence" value="ECO:0007669"/>
    <property type="project" value="TreeGrafter"/>
</dbReference>
<comment type="similarity">
    <text evidence="2">Belongs to the YejK family.</text>
</comment>
<accession>A0AA37SY18</accession>
<organism evidence="4 5">
    <name type="scientific">Agaribacter marinus</name>
    <dbReference type="NCBI Taxonomy" id="1431249"/>
    <lineage>
        <taxon>Bacteria</taxon>
        <taxon>Pseudomonadati</taxon>
        <taxon>Pseudomonadota</taxon>
        <taxon>Gammaproteobacteria</taxon>
        <taxon>Alteromonadales</taxon>
        <taxon>Alteromonadaceae</taxon>
        <taxon>Agaribacter</taxon>
    </lineage>
</organism>
<evidence type="ECO:0000256" key="2">
    <source>
        <dbReference type="ARBA" id="ARBA00009035"/>
    </source>
</evidence>
<protein>
    <submittedName>
        <fullName evidence="4">Nucleoid-associated protein</fullName>
    </submittedName>
</protein>
<dbReference type="Pfam" id="PF04245">
    <property type="entry name" value="NA37"/>
    <property type="match status" value="1"/>
</dbReference>
<evidence type="ECO:0000313" key="5">
    <source>
        <dbReference type="Proteomes" id="UP001156601"/>
    </source>
</evidence>
<reference evidence="4" key="2">
    <citation type="submission" date="2023-01" db="EMBL/GenBank/DDBJ databases">
        <title>Draft genome sequence of Agaribacter marinus strain NBRC 110023.</title>
        <authorList>
            <person name="Sun Q."/>
            <person name="Mori K."/>
        </authorList>
    </citation>
    <scope>NUCLEOTIDE SEQUENCE</scope>
    <source>
        <strain evidence="4">NBRC 110023</strain>
    </source>
</reference>
<proteinExistence type="inferred from homology"/>
<keyword evidence="5" id="KW-1185">Reference proteome</keyword>
<reference evidence="4" key="1">
    <citation type="journal article" date="2014" name="Int. J. Syst. Evol. Microbiol.">
        <title>Complete genome sequence of Corynebacterium casei LMG S-19264T (=DSM 44701T), isolated from a smear-ripened cheese.</title>
        <authorList>
            <consortium name="US DOE Joint Genome Institute (JGI-PGF)"/>
            <person name="Walter F."/>
            <person name="Albersmeier A."/>
            <person name="Kalinowski J."/>
            <person name="Ruckert C."/>
        </authorList>
    </citation>
    <scope>NUCLEOTIDE SEQUENCE</scope>
    <source>
        <strain evidence="4">NBRC 110023</strain>
    </source>
</reference>
<evidence type="ECO:0000256" key="1">
    <source>
        <dbReference type="ARBA" id="ARBA00004453"/>
    </source>
</evidence>
<dbReference type="RefSeq" id="WP_284216645.1">
    <property type="nucleotide sequence ID" value="NZ_BSOT01000005.1"/>
</dbReference>
<dbReference type="GO" id="GO:0043590">
    <property type="term" value="C:bacterial nucleoid"/>
    <property type="evidence" value="ECO:0007669"/>
    <property type="project" value="TreeGrafter"/>
</dbReference>
<dbReference type="PANTHER" id="PTHR38772">
    <property type="match status" value="1"/>
</dbReference>
<evidence type="ECO:0000256" key="3">
    <source>
        <dbReference type="ARBA" id="ARBA00022490"/>
    </source>
</evidence>
<keyword evidence="3" id="KW-0963">Cytoplasm</keyword>
<dbReference type="GO" id="GO:0003727">
    <property type="term" value="F:single-stranded RNA binding"/>
    <property type="evidence" value="ECO:0007669"/>
    <property type="project" value="TreeGrafter"/>
</dbReference>
<dbReference type="NCBIfam" id="NF001557">
    <property type="entry name" value="PRK00378.1"/>
    <property type="match status" value="1"/>
</dbReference>
<sequence>MSTSVEQFVVHRILLSDDGKLHFLPRGSVFDINEHISNLAEQLHSTFNAKPGKGVGGFVEENPDFNDLLKSCIAETVDFHEFSLQAGSRLLESIVNEGMVETGYVIFSQYEYLATRYLLIAMLDTKDHVEVNQHLEISQSQHLDLSKMQIAIRIDLTDFEIQPELNRYISFLKGRMGRKVSDFFMQFVGCEELVDIKQQNKRLVQQVDEFLAVEQVDPNEKHQHREAVAQYYKQKIDLGEDIYIAELDDVLPKNDTTEASFSSYNAKQAEPLEKSFQADRSMLTAMKKFSGAGAGVNISFDRKLLGDRVHFDVVNDRITIQGIPPNLKDQLLKAEQQAQENNE</sequence>
<gene>
    <name evidence="4" type="ORF">GCM10007852_12520</name>
</gene>
<dbReference type="InterPro" id="IPR007358">
    <property type="entry name" value="Nucleoid_associated_NdpA"/>
</dbReference>
<dbReference type="EMBL" id="BSOT01000005">
    <property type="protein sequence ID" value="GLR70344.1"/>
    <property type="molecule type" value="Genomic_DNA"/>
</dbReference>
<comment type="caution">
    <text evidence="4">The sequence shown here is derived from an EMBL/GenBank/DDBJ whole genome shotgun (WGS) entry which is preliminary data.</text>
</comment>
<name>A0AA37SY18_9ALTE</name>
<evidence type="ECO:0000313" key="4">
    <source>
        <dbReference type="EMBL" id="GLR70344.1"/>
    </source>
</evidence>
<dbReference type="AlphaFoldDB" id="A0AA37SY18"/>
<dbReference type="Proteomes" id="UP001156601">
    <property type="component" value="Unassembled WGS sequence"/>
</dbReference>